<proteinExistence type="predicted"/>
<evidence type="ECO:0000256" key="1">
    <source>
        <dbReference type="SAM" id="MobiDB-lite"/>
    </source>
</evidence>
<evidence type="ECO:0000313" key="3">
    <source>
        <dbReference type="Proteomes" id="UP001301140"/>
    </source>
</evidence>
<feature type="region of interest" description="Disordered" evidence="1">
    <location>
        <begin position="91"/>
        <end position="110"/>
    </location>
</feature>
<organism evidence="2 3">
    <name type="scientific">Marinimicrococcus flavescens</name>
    <dbReference type="NCBI Taxonomy" id="3031815"/>
    <lineage>
        <taxon>Bacteria</taxon>
        <taxon>Pseudomonadati</taxon>
        <taxon>Pseudomonadota</taxon>
        <taxon>Alphaproteobacteria</taxon>
        <taxon>Geminicoccales</taxon>
        <taxon>Geminicoccaceae</taxon>
        <taxon>Marinimicrococcus</taxon>
    </lineage>
</organism>
<dbReference type="EMBL" id="JARGEQ010000104">
    <property type="protein sequence ID" value="MDF1587039.1"/>
    <property type="molecule type" value="Genomic_DNA"/>
</dbReference>
<dbReference type="RefSeq" id="WP_327789462.1">
    <property type="nucleotide sequence ID" value="NZ_JARGEQ010000104.1"/>
</dbReference>
<evidence type="ECO:0000313" key="2">
    <source>
        <dbReference type="EMBL" id="MDF1587039.1"/>
    </source>
</evidence>
<comment type="caution">
    <text evidence="2">The sequence shown here is derived from an EMBL/GenBank/DDBJ whole genome shotgun (WGS) entry which is preliminary data.</text>
</comment>
<name>A0AAP3XS42_9PROT</name>
<accession>A0AAP3XS42</accession>
<protein>
    <recommendedName>
        <fullName evidence="4">DUF3572 family protein</fullName>
    </recommendedName>
</protein>
<dbReference type="AlphaFoldDB" id="A0AAP3XS42"/>
<reference evidence="2 3" key="1">
    <citation type="submission" date="2023-03" db="EMBL/GenBank/DDBJ databases">
        <title>YIM 152171 draft genome.</title>
        <authorList>
            <person name="Yang Z."/>
        </authorList>
    </citation>
    <scope>NUCLEOTIDE SEQUENCE [LARGE SCALE GENOMIC DNA]</scope>
    <source>
        <strain evidence="2 3">YIM 152171</strain>
    </source>
</reference>
<dbReference type="Proteomes" id="UP001301140">
    <property type="component" value="Unassembled WGS sequence"/>
</dbReference>
<evidence type="ECO:0008006" key="4">
    <source>
        <dbReference type="Google" id="ProtNLM"/>
    </source>
</evidence>
<keyword evidence="3" id="KW-1185">Reference proteome</keyword>
<gene>
    <name evidence="2" type="ORF">PZ740_11680</name>
</gene>
<sequence>MMLGTVIARLEEPGIAEAVLIAAGDMALLSRLQEAAAAEGVHLAAYASRAVRHFLDHADEEDWLQLMGLMGRSEEAGLVALRAILHKAADHASAGCSGEGPQSSRSVLTE</sequence>
<feature type="compositionally biased region" description="Polar residues" evidence="1">
    <location>
        <begin position="100"/>
        <end position="110"/>
    </location>
</feature>